<dbReference type="InterPro" id="IPR012349">
    <property type="entry name" value="Split_barrel_FMN-bd"/>
</dbReference>
<dbReference type="RefSeq" id="WP_141974031.1">
    <property type="nucleotide sequence ID" value="NZ_VFPO01000001.1"/>
</dbReference>
<sequence length="142" mass="15561">MDHDHSGLEILDRDECLRLLSRVPIGRIVFTHQALPAVQPVNFVFDGTDIVIKTSSASRLATAATGTIVAFEIDEIDADAQSGWSVVAVGPARHVTAAEEVRGLDRLPLRTWAPGERDRYICLRPELVNGRRIPARDLTAPV</sequence>
<keyword evidence="2" id="KW-1185">Reference proteome</keyword>
<gene>
    <name evidence="1" type="ORF">FHX41_1622</name>
</gene>
<dbReference type="EMBL" id="VFPO01000001">
    <property type="protein sequence ID" value="TQM67997.1"/>
    <property type="molecule type" value="Genomic_DNA"/>
</dbReference>
<proteinExistence type="predicted"/>
<dbReference type="Pfam" id="PF12900">
    <property type="entry name" value="Pyridox_ox_2"/>
    <property type="match status" value="1"/>
</dbReference>
<reference evidence="1 2" key="1">
    <citation type="submission" date="2019-06" db="EMBL/GenBank/DDBJ databases">
        <title>Sequencing the genomes of 1000 actinobacteria strains.</title>
        <authorList>
            <person name="Klenk H.-P."/>
        </authorList>
    </citation>
    <scope>NUCLEOTIDE SEQUENCE [LARGE SCALE GENOMIC DNA]</scope>
    <source>
        <strain evidence="1 2">DSM 45043</strain>
    </source>
</reference>
<dbReference type="Gene3D" id="2.30.110.10">
    <property type="entry name" value="Electron Transport, Fmn-binding Protein, Chain A"/>
    <property type="match status" value="1"/>
</dbReference>
<dbReference type="SUPFAM" id="SSF50475">
    <property type="entry name" value="FMN-binding split barrel"/>
    <property type="match status" value="1"/>
</dbReference>
<comment type="caution">
    <text evidence="1">The sequence shown here is derived from an EMBL/GenBank/DDBJ whole genome shotgun (WGS) entry which is preliminary data.</text>
</comment>
<organism evidence="1 2">
    <name type="scientific">Actinomadura hallensis</name>
    <dbReference type="NCBI Taxonomy" id="337895"/>
    <lineage>
        <taxon>Bacteria</taxon>
        <taxon>Bacillati</taxon>
        <taxon>Actinomycetota</taxon>
        <taxon>Actinomycetes</taxon>
        <taxon>Streptosporangiales</taxon>
        <taxon>Thermomonosporaceae</taxon>
        <taxon>Actinomadura</taxon>
    </lineage>
</organism>
<dbReference type="Proteomes" id="UP000316706">
    <property type="component" value="Unassembled WGS sequence"/>
</dbReference>
<protein>
    <submittedName>
        <fullName evidence="1">Pyridoxamine 5'-phosphate oxidase-like protein</fullName>
    </submittedName>
</protein>
<dbReference type="AlphaFoldDB" id="A0A543IBP9"/>
<name>A0A543IBP9_9ACTN</name>
<evidence type="ECO:0000313" key="2">
    <source>
        <dbReference type="Proteomes" id="UP000316706"/>
    </source>
</evidence>
<accession>A0A543IBP9</accession>
<evidence type="ECO:0000313" key="1">
    <source>
        <dbReference type="EMBL" id="TQM67997.1"/>
    </source>
</evidence>
<dbReference type="InterPro" id="IPR024747">
    <property type="entry name" value="Pyridox_Oxase-rel"/>
</dbReference>
<dbReference type="OrthoDB" id="3212118at2"/>